<dbReference type="EMBL" id="CP043312">
    <property type="protein sequence ID" value="QEK39758.1"/>
    <property type="molecule type" value="Genomic_DNA"/>
</dbReference>
<sequence>MPSEELKQRLGKPFSYDIFQKVVRNNIVHSVPFEEMNNPFASAHYTQNRYKGFATDGHKSWTLDIDDAEDSDETQNIDVLQEPNSPHFCLTIRAYDKCKPWLHNSKCVCNFLHREHQKGYMFEVVDVQNHVYNNSEYNTGGKYETADRFSINALLEDILCRWQREFPQNKVTAISAKNVCDETSDTSYVRDTFARGGDYNISTLENTFRENNVPRIMLALFKKIHGENARVHLSLGTLNSGEVDRDYFIMDCGWCEII</sequence>
<reference evidence="1 2" key="1">
    <citation type="submission" date="2019-08" db="EMBL/GenBank/DDBJ databases">
        <title>Highly reduced genomes of protist endosymbionts show evolutionary convergence.</title>
        <authorList>
            <person name="George E."/>
            <person name="Husnik F."/>
            <person name="Tashyreva D."/>
            <person name="Prokopchuk G."/>
            <person name="Horak A."/>
            <person name="Kwong W.K."/>
            <person name="Lukes J."/>
            <person name="Keeling P.J."/>
        </authorList>
    </citation>
    <scope>NUCLEOTIDE SEQUENCE [LARGE SCALE GENOMIC DNA]</scope>
    <source>
        <strain evidence="1">1621</strain>
    </source>
</reference>
<protein>
    <submittedName>
        <fullName evidence="1">Uncharacterized protein</fullName>
    </submittedName>
</protein>
<organism evidence="1 2">
    <name type="scientific">Candidatus Sneabacter namystus</name>
    <dbReference type="NCBI Taxonomy" id="2601646"/>
    <lineage>
        <taxon>Bacteria</taxon>
        <taxon>Pseudomonadati</taxon>
        <taxon>Pseudomonadota</taxon>
        <taxon>Alphaproteobacteria</taxon>
        <taxon>Rickettsiales</taxon>
        <taxon>Rickettsiaceae</taxon>
        <taxon>Rickettsieae</taxon>
        <taxon>Candidatus Sneabacter</taxon>
    </lineage>
</organism>
<keyword evidence="2" id="KW-1185">Reference proteome</keyword>
<evidence type="ECO:0000313" key="2">
    <source>
        <dbReference type="Proteomes" id="UP000323844"/>
    </source>
</evidence>
<evidence type="ECO:0000313" key="1">
    <source>
        <dbReference type="EMBL" id="QEK39758.1"/>
    </source>
</evidence>
<dbReference type="KEGG" id="snay:FZC37_02365"/>
<dbReference type="OrthoDB" id="9815174at2"/>
<name>A0A5C0UI30_9RICK</name>
<proteinExistence type="predicted"/>
<accession>A0A5C0UI30</accession>
<gene>
    <name evidence="1" type="ORF">FZC37_02365</name>
</gene>
<dbReference type="RefSeq" id="WP_148952119.1">
    <property type="nucleotide sequence ID" value="NZ_CP043312.1"/>
</dbReference>
<dbReference type="AlphaFoldDB" id="A0A5C0UI30"/>
<dbReference type="Proteomes" id="UP000323844">
    <property type="component" value="Chromosome"/>
</dbReference>